<dbReference type="Proteomes" id="UP000728106">
    <property type="component" value="Unassembled WGS sequence"/>
</dbReference>
<dbReference type="EMBL" id="JAAOCP010000010">
    <property type="protein sequence ID" value="MBJ7639462.1"/>
    <property type="molecule type" value="Genomic_DNA"/>
</dbReference>
<dbReference type="EMBL" id="JAAOCX010000002">
    <property type="protein sequence ID" value="MBJ7631995.1"/>
    <property type="molecule type" value="Genomic_DNA"/>
</dbReference>
<evidence type="ECO:0000313" key="1">
    <source>
        <dbReference type="EMBL" id="MBJ7631995.1"/>
    </source>
</evidence>
<keyword evidence="3" id="KW-1185">Reference proteome</keyword>
<dbReference type="AlphaFoldDB" id="A0A4Z0RK77"/>
<protein>
    <submittedName>
        <fullName evidence="2">Zinc dependent phospholipase C family protein</fullName>
    </submittedName>
</protein>
<sequence length="213" mass="24293">MGSRLMHAAIAKQLMTKFSQLDMAFLIGNEAPDVDKISEMSKDETHYLVPSNRGTRRVDLRLFLQEHPETLSDSFTLGYYTHLLADEVWLTDVFMKVVPPQDDPRRPAVLERYYEDFKKLNPYLVHKYGLQPLPSIATEAVPADFADKACVEKLIQDYNADFTGETIGDLEVLSITQIDVYIANVVNLMTRFIDTGVFVEKKILVRENLCDAN</sequence>
<name>A0A4Z0RK77_WEICO</name>
<gene>
    <name evidence="2" type="ORF">HAU20_08720</name>
    <name evidence="1" type="ORF">HAU43_02595</name>
</gene>
<reference evidence="2" key="1">
    <citation type="submission" date="2020-02" db="EMBL/GenBank/DDBJ databases">
        <authorList>
            <person name="Fontana A."/>
            <person name="Patrone V."/>
            <person name="Morelli L."/>
        </authorList>
    </citation>
    <scope>NUCLEOTIDE SEQUENCE</scope>
    <source>
        <strain evidence="1">CCUG 30943</strain>
        <strain evidence="2">CCUG 43002</strain>
    </source>
</reference>
<comment type="caution">
    <text evidence="2">The sequence shown here is derived from an EMBL/GenBank/DDBJ whole genome shotgun (WGS) entry which is preliminary data.</text>
</comment>
<accession>A0A4Z0RK77</accession>
<dbReference type="GeneID" id="57978957"/>
<evidence type="ECO:0000313" key="2">
    <source>
        <dbReference type="EMBL" id="MBJ7639462.1"/>
    </source>
</evidence>
<dbReference type="Proteomes" id="UP000808038">
    <property type="component" value="Unassembled WGS sequence"/>
</dbReference>
<organism evidence="2 3">
    <name type="scientific">Weissella confusa</name>
    <name type="common">Lactobacillus confusus</name>
    <dbReference type="NCBI Taxonomy" id="1583"/>
    <lineage>
        <taxon>Bacteria</taxon>
        <taxon>Bacillati</taxon>
        <taxon>Bacillota</taxon>
        <taxon>Bacilli</taxon>
        <taxon>Lactobacillales</taxon>
        <taxon>Lactobacillaceae</taxon>
        <taxon>Weissella</taxon>
    </lineage>
</organism>
<dbReference type="RefSeq" id="WP_003608295.1">
    <property type="nucleotide sequence ID" value="NZ_ALXH01000100.1"/>
</dbReference>
<reference evidence="2 3" key="2">
    <citation type="journal article" date="2021" name="Int. J. Food Microbiol.">
        <title>Safety demonstration of a microbial species for use in the food chain: Weissella confusa.</title>
        <authorList>
            <person name="Bourdichon F."/>
            <person name="Patrone V."/>
            <person name="Fontana A."/>
            <person name="Milani G."/>
            <person name="Morelli L."/>
        </authorList>
    </citation>
    <scope>NUCLEOTIDE SEQUENCE [LARGE SCALE GENOMIC DNA]</scope>
    <source>
        <strain evidence="1">CCUG 30943</strain>
        <strain evidence="2 3">CCUG 43002</strain>
    </source>
</reference>
<proteinExistence type="predicted"/>
<evidence type="ECO:0000313" key="3">
    <source>
        <dbReference type="Proteomes" id="UP000728106"/>
    </source>
</evidence>